<dbReference type="InterPro" id="IPR036318">
    <property type="entry name" value="FAD-bd_PCMH-like_sf"/>
</dbReference>
<dbReference type="PANTHER" id="PTHR13878">
    <property type="entry name" value="GULONOLACTONE OXIDASE"/>
    <property type="match status" value="1"/>
</dbReference>
<dbReference type="InterPro" id="IPR006094">
    <property type="entry name" value="Oxid_FAD_bind_N"/>
</dbReference>
<evidence type="ECO:0000313" key="6">
    <source>
        <dbReference type="Proteomes" id="UP000799778"/>
    </source>
</evidence>
<keyword evidence="2" id="KW-0560">Oxidoreductase</keyword>
<name>A0A6A5Y5N0_9PLEO</name>
<organism evidence="5 6">
    <name type="scientific">Aaosphaeria arxii CBS 175.79</name>
    <dbReference type="NCBI Taxonomy" id="1450172"/>
    <lineage>
        <taxon>Eukaryota</taxon>
        <taxon>Fungi</taxon>
        <taxon>Dikarya</taxon>
        <taxon>Ascomycota</taxon>
        <taxon>Pezizomycotina</taxon>
        <taxon>Dothideomycetes</taxon>
        <taxon>Pleosporomycetidae</taxon>
        <taxon>Pleosporales</taxon>
        <taxon>Pleosporales incertae sedis</taxon>
        <taxon>Aaosphaeria</taxon>
    </lineage>
</organism>
<keyword evidence="6" id="KW-1185">Reference proteome</keyword>
<dbReference type="InterPro" id="IPR016166">
    <property type="entry name" value="FAD-bd_PCMH"/>
</dbReference>
<dbReference type="GO" id="GO:0016491">
    <property type="term" value="F:oxidoreductase activity"/>
    <property type="evidence" value="ECO:0007669"/>
    <property type="project" value="UniProtKB-KW"/>
</dbReference>
<evidence type="ECO:0000256" key="3">
    <source>
        <dbReference type="SAM" id="SignalP"/>
    </source>
</evidence>
<dbReference type="GO" id="GO:0071949">
    <property type="term" value="F:FAD binding"/>
    <property type="evidence" value="ECO:0007669"/>
    <property type="project" value="InterPro"/>
</dbReference>
<reference evidence="5" key="1">
    <citation type="journal article" date="2020" name="Stud. Mycol.">
        <title>101 Dothideomycetes genomes: a test case for predicting lifestyles and emergence of pathogens.</title>
        <authorList>
            <person name="Haridas S."/>
            <person name="Albert R."/>
            <person name="Binder M."/>
            <person name="Bloem J."/>
            <person name="Labutti K."/>
            <person name="Salamov A."/>
            <person name="Andreopoulos B."/>
            <person name="Baker S."/>
            <person name="Barry K."/>
            <person name="Bills G."/>
            <person name="Bluhm B."/>
            <person name="Cannon C."/>
            <person name="Castanera R."/>
            <person name="Culley D."/>
            <person name="Daum C."/>
            <person name="Ezra D."/>
            <person name="Gonzalez J."/>
            <person name="Henrissat B."/>
            <person name="Kuo A."/>
            <person name="Liang C."/>
            <person name="Lipzen A."/>
            <person name="Lutzoni F."/>
            <person name="Magnuson J."/>
            <person name="Mondo S."/>
            <person name="Nolan M."/>
            <person name="Ohm R."/>
            <person name="Pangilinan J."/>
            <person name="Park H.-J."/>
            <person name="Ramirez L."/>
            <person name="Alfaro M."/>
            <person name="Sun H."/>
            <person name="Tritt A."/>
            <person name="Yoshinaga Y."/>
            <person name="Zwiers L.-H."/>
            <person name="Turgeon B."/>
            <person name="Goodwin S."/>
            <person name="Spatafora J."/>
            <person name="Crous P."/>
            <person name="Grigoriev I."/>
        </authorList>
    </citation>
    <scope>NUCLEOTIDE SEQUENCE</scope>
    <source>
        <strain evidence="5">CBS 175.79</strain>
    </source>
</reference>
<sequence>MISISLLFATALLLAPSHASTLFPFEKIQLTREYIDTLPAEDAALFAFGNQTIESKAAVVRCRYAPDDGKWPSEKAWTKLSKQLSTPTALIKTVPQSAVCYPGTNVTDDAKCQQLTKGYQDWSTHVDDPTEVFAPIYQGLTCTPPAIYDSGGCTLGGYPSYVVKASTVLDIQLGINFARNDGVRLVVKNTGHDYTGKSAGLGALSIWTHGLKDIQYIESYVDGSGYKGPAFKAGAGVQVSELYKAASDRGVMVVGSDAQTVGIMGGYIQGGGYSPLSSSYGLAADQVLGFEIVTPIGEFVTANSTSNPDLFWALRGGGGGTFGVVTSVTVKAFKETTVTAASWSIDSTKVSVDRFWDAVRAFVDRFTVNADNGTYVKIQLTPNANGKDAIFTVQPLFAPGKTSKDVNALLSPYQSRLQSLNVPFSPKITEYKSFYAAWQSEFSTTSTNADIASVFGSRLFPRSNFESEIGRSTTFSVLREAVTTGHTATVINVAPTLARSGNPDNAVSPAWRGALLHAVVRRTWASKLSTADVLAARKSFEAGIMQKWRDVAPGSGAYLNEADRTEPNWQQSFWGDKYARLLAIKKDIDVKDVFWANNAVGSEGWFVENSSGLPDENGKLCRVGVTESSTTTRATVATPAVRAVRGLLRRADAVPTGAV</sequence>
<keyword evidence="3" id="KW-0732">Signal</keyword>
<dbReference type="InterPro" id="IPR012951">
    <property type="entry name" value="BBE"/>
</dbReference>
<evidence type="ECO:0000313" key="5">
    <source>
        <dbReference type="EMBL" id="KAF2020151.1"/>
    </source>
</evidence>
<dbReference type="InterPro" id="IPR016169">
    <property type="entry name" value="FAD-bd_PCMH_sub2"/>
</dbReference>
<evidence type="ECO:0000256" key="1">
    <source>
        <dbReference type="ARBA" id="ARBA00005466"/>
    </source>
</evidence>
<comment type="similarity">
    <text evidence="1">Belongs to the oxygen-dependent FAD-linked oxidoreductase family.</text>
</comment>
<protein>
    <submittedName>
        <fullName evidence="5">FAD binding domain-containing protein</fullName>
    </submittedName>
</protein>
<dbReference type="RefSeq" id="XP_033388490.1">
    <property type="nucleotide sequence ID" value="XM_033521053.1"/>
</dbReference>
<dbReference type="AlphaFoldDB" id="A0A6A5Y5N0"/>
<dbReference type="Gene3D" id="3.30.465.10">
    <property type="match status" value="2"/>
</dbReference>
<dbReference type="Pfam" id="PF01565">
    <property type="entry name" value="FAD_binding_4"/>
    <property type="match status" value="1"/>
</dbReference>
<dbReference type="Pfam" id="PF08031">
    <property type="entry name" value="BBE"/>
    <property type="match status" value="1"/>
</dbReference>
<dbReference type="PANTHER" id="PTHR13878:SF91">
    <property type="entry name" value="FAD BINDING DOMAIN PROTEIN (AFU_ORTHOLOGUE AFUA_6G12070)-RELATED"/>
    <property type="match status" value="1"/>
</dbReference>
<dbReference type="OrthoDB" id="9983560at2759"/>
<proteinExistence type="inferred from homology"/>
<dbReference type="EMBL" id="ML978067">
    <property type="protein sequence ID" value="KAF2020151.1"/>
    <property type="molecule type" value="Genomic_DNA"/>
</dbReference>
<accession>A0A6A5Y5N0</accession>
<dbReference type="Proteomes" id="UP000799778">
    <property type="component" value="Unassembled WGS sequence"/>
</dbReference>
<feature type="chain" id="PRO_5025459460" evidence="3">
    <location>
        <begin position="20"/>
        <end position="659"/>
    </location>
</feature>
<dbReference type="GeneID" id="54278450"/>
<dbReference type="SUPFAM" id="SSF56176">
    <property type="entry name" value="FAD-binding/transporter-associated domain-like"/>
    <property type="match status" value="1"/>
</dbReference>
<evidence type="ECO:0000256" key="2">
    <source>
        <dbReference type="ARBA" id="ARBA00023002"/>
    </source>
</evidence>
<dbReference type="InterPro" id="IPR050432">
    <property type="entry name" value="FAD-linked_Oxidoreductases_BP"/>
</dbReference>
<dbReference type="PROSITE" id="PS51387">
    <property type="entry name" value="FAD_PCMH"/>
    <property type="match status" value="1"/>
</dbReference>
<feature type="domain" description="FAD-binding PCMH-type" evidence="4">
    <location>
        <begin position="155"/>
        <end position="335"/>
    </location>
</feature>
<evidence type="ECO:0000259" key="4">
    <source>
        <dbReference type="PROSITE" id="PS51387"/>
    </source>
</evidence>
<feature type="signal peptide" evidence="3">
    <location>
        <begin position="1"/>
        <end position="19"/>
    </location>
</feature>
<gene>
    <name evidence="5" type="ORF">BU24DRAFT_134392</name>
</gene>